<dbReference type="InterPro" id="IPR002575">
    <property type="entry name" value="Aminoglycoside_PTrfase"/>
</dbReference>
<dbReference type="Proteomes" id="UP000465221">
    <property type="component" value="Unassembled WGS sequence"/>
</dbReference>
<protein>
    <recommendedName>
        <fullName evidence="1">Aminoglycoside phosphotransferase domain-containing protein</fullName>
    </recommendedName>
</protein>
<reference evidence="2 3" key="1">
    <citation type="submission" date="2020-01" db="EMBL/GenBank/DDBJ databases">
        <title>Draft genome sequence of Aspergillus udagawae IFM 46972.</title>
        <authorList>
            <person name="Takahashi H."/>
            <person name="Yaguchi T."/>
        </authorList>
    </citation>
    <scope>NUCLEOTIDE SEQUENCE [LARGE SCALE GENOMIC DNA]</scope>
    <source>
        <strain evidence="2 3">IFM 46972</strain>
    </source>
</reference>
<evidence type="ECO:0000313" key="3">
    <source>
        <dbReference type="Proteomes" id="UP000465221"/>
    </source>
</evidence>
<dbReference type="AlphaFoldDB" id="A0A8H3SGV1"/>
<dbReference type="InterPro" id="IPR051035">
    <property type="entry name" value="Mito_inheritance_9"/>
</dbReference>
<dbReference type="PANTHER" id="PTHR36091">
    <property type="entry name" value="ALTERED INHERITANCE OF MITOCHONDRIA PROTEIN 9, MITOCHONDRIAL"/>
    <property type="match status" value="1"/>
</dbReference>
<sequence>MEKFGRRARSREAEKLAVRYRKFNLPALLDAAVNVTGLNDAQCEFLSFANPRTANCLTLGIKVLKCVEGQYNKALVLTMSTGQEIVARLPNPNAGPTFYTTASEVATRQFLRDRLGVPIPRIYAWSAEESNAVGAEYILEEKAIGQPLGSLWDKLPLSSRLHIVEQIVDIEKKLASITFLSHGCIYYQSDLESRQPRPSFALVPGQNRGLPKFAIGPLTHPKYWQGKRALMELDRGPWSSIVDYALAIGKNEIQWAEEHARPRMNFQRSVEEPETPGDYISMLQRYNKLVPFLVPPSLCSEQTITVSHPDLHLDNIFVDPQTNHITSIIDWQHVSASPTFLQRPFPQMLELSQNAQAECQVIEKQLLDFYFERLKNVDPFRWRMLSEPLHSLKAEIISLVPCCWDREDLFSLRNAMITALAHWNEISGGGIKRPIEFTDKELEQHQNEMELVEGVSMILHQLQEDGLISLGGMVSPGRYEDARKWNNYFKQEFINLAEDEKQRELHAKVWPYQ</sequence>
<evidence type="ECO:0000313" key="2">
    <source>
        <dbReference type="EMBL" id="GFF59621.1"/>
    </source>
</evidence>
<feature type="domain" description="Aminoglycoside phosphotransferase" evidence="1">
    <location>
        <begin position="79"/>
        <end position="335"/>
    </location>
</feature>
<dbReference type="PANTHER" id="PTHR36091:SF2">
    <property type="entry name" value="AMINOGLYCOSIDE PHOSPHOTRANSFERASE DOMAIN-CONTAINING PROTEIN"/>
    <property type="match status" value="1"/>
</dbReference>
<name>A0A8H3SGV1_9EURO</name>
<organism evidence="2 3">
    <name type="scientific">Aspergillus udagawae</name>
    <dbReference type="NCBI Taxonomy" id="91492"/>
    <lineage>
        <taxon>Eukaryota</taxon>
        <taxon>Fungi</taxon>
        <taxon>Dikarya</taxon>
        <taxon>Ascomycota</taxon>
        <taxon>Pezizomycotina</taxon>
        <taxon>Eurotiomycetes</taxon>
        <taxon>Eurotiomycetidae</taxon>
        <taxon>Eurotiales</taxon>
        <taxon>Aspergillaceae</taxon>
        <taxon>Aspergillus</taxon>
        <taxon>Aspergillus subgen. Fumigati</taxon>
    </lineage>
</organism>
<evidence type="ECO:0000259" key="1">
    <source>
        <dbReference type="Pfam" id="PF01636"/>
    </source>
</evidence>
<dbReference type="EMBL" id="BLKC01000225">
    <property type="protein sequence ID" value="GFF59621.1"/>
    <property type="molecule type" value="Genomic_DNA"/>
</dbReference>
<dbReference type="GO" id="GO:0005739">
    <property type="term" value="C:mitochondrion"/>
    <property type="evidence" value="ECO:0007669"/>
    <property type="project" value="TreeGrafter"/>
</dbReference>
<comment type="caution">
    <text evidence="2">The sequence shown here is derived from an EMBL/GenBank/DDBJ whole genome shotgun (WGS) entry which is preliminary data.</text>
</comment>
<proteinExistence type="predicted"/>
<dbReference type="InterPro" id="IPR011009">
    <property type="entry name" value="Kinase-like_dom_sf"/>
</dbReference>
<accession>A0A8H3SGV1</accession>
<gene>
    <name evidence="2" type="ORF">IFM46972_11431</name>
</gene>
<dbReference type="Gene3D" id="3.90.1200.10">
    <property type="match status" value="1"/>
</dbReference>
<dbReference type="SUPFAM" id="SSF56112">
    <property type="entry name" value="Protein kinase-like (PK-like)"/>
    <property type="match status" value="1"/>
</dbReference>
<dbReference type="Pfam" id="PF01636">
    <property type="entry name" value="APH"/>
    <property type="match status" value="1"/>
</dbReference>